<feature type="region of interest" description="Disordered" evidence="1">
    <location>
        <begin position="30"/>
        <end position="75"/>
    </location>
</feature>
<feature type="compositionally biased region" description="Low complexity" evidence="1">
    <location>
        <begin position="51"/>
        <end position="66"/>
    </location>
</feature>
<dbReference type="Pfam" id="PF04205">
    <property type="entry name" value="FMN_bind"/>
    <property type="match status" value="1"/>
</dbReference>
<feature type="domain" description="FMN-binding" evidence="2">
    <location>
        <begin position="76"/>
        <end position="153"/>
    </location>
</feature>
<dbReference type="SMART" id="SM00900">
    <property type="entry name" value="FMN_bind"/>
    <property type="match status" value="1"/>
</dbReference>
<dbReference type="InterPro" id="IPR007329">
    <property type="entry name" value="FMN-bd"/>
</dbReference>
<evidence type="ECO:0000313" key="4">
    <source>
        <dbReference type="Proteomes" id="UP001597417"/>
    </source>
</evidence>
<evidence type="ECO:0000259" key="2">
    <source>
        <dbReference type="SMART" id="SM00900"/>
    </source>
</evidence>
<sequence>MRKVLFIIVLALAGLFPLLRYHPAATEAAQSAPAPSAPAPPSATAPPDPGTPSSSAPSSAGGPPSARIVDGSKVDTDFGPYQVRATFSAGRIIDVQMITEPSDRRSRRIAAMAASSLRAEALRAQSAHIDTVSGATQTSEAYAQSLQAAIDAKGN</sequence>
<comment type="caution">
    <text evidence="3">The sequence shown here is derived from an EMBL/GenBank/DDBJ whole genome shotgun (WGS) entry which is preliminary data.</text>
</comment>
<dbReference type="RefSeq" id="WP_378268748.1">
    <property type="nucleotide sequence ID" value="NZ_JBHUKR010000020.1"/>
</dbReference>
<organism evidence="3 4">
    <name type="scientific">Amycolatopsis pigmentata</name>
    <dbReference type="NCBI Taxonomy" id="450801"/>
    <lineage>
        <taxon>Bacteria</taxon>
        <taxon>Bacillati</taxon>
        <taxon>Actinomycetota</taxon>
        <taxon>Actinomycetes</taxon>
        <taxon>Pseudonocardiales</taxon>
        <taxon>Pseudonocardiaceae</taxon>
        <taxon>Amycolatopsis</taxon>
    </lineage>
</organism>
<evidence type="ECO:0000313" key="3">
    <source>
        <dbReference type="EMBL" id="MFD2420606.1"/>
    </source>
</evidence>
<dbReference type="Gene3D" id="3.90.1010.20">
    <property type="match status" value="1"/>
</dbReference>
<evidence type="ECO:0000256" key="1">
    <source>
        <dbReference type="SAM" id="MobiDB-lite"/>
    </source>
</evidence>
<keyword evidence="4" id="KW-1185">Reference proteome</keyword>
<protein>
    <submittedName>
        <fullName evidence="3">FMN-binding protein</fullName>
    </submittedName>
</protein>
<reference evidence="4" key="1">
    <citation type="journal article" date="2019" name="Int. J. Syst. Evol. Microbiol.">
        <title>The Global Catalogue of Microorganisms (GCM) 10K type strain sequencing project: providing services to taxonomists for standard genome sequencing and annotation.</title>
        <authorList>
            <consortium name="The Broad Institute Genomics Platform"/>
            <consortium name="The Broad Institute Genome Sequencing Center for Infectious Disease"/>
            <person name="Wu L."/>
            <person name="Ma J."/>
        </authorList>
    </citation>
    <scope>NUCLEOTIDE SEQUENCE [LARGE SCALE GENOMIC DNA]</scope>
    <source>
        <strain evidence="4">CGMCC 4.7645</strain>
    </source>
</reference>
<feature type="compositionally biased region" description="Pro residues" evidence="1">
    <location>
        <begin position="35"/>
        <end position="50"/>
    </location>
</feature>
<name>A0ABW5G6M9_9PSEU</name>
<dbReference type="EMBL" id="JBHUKR010000020">
    <property type="protein sequence ID" value="MFD2420606.1"/>
    <property type="molecule type" value="Genomic_DNA"/>
</dbReference>
<dbReference type="Proteomes" id="UP001597417">
    <property type="component" value="Unassembled WGS sequence"/>
</dbReference>
<accession>A0ABW5G6M9</accession>
<proteinExistence type="predicted"/>
<gene>
    <name evidence="3" type="ORF">ACFSXZ_30190</name>
</gene>